<proteinExistence type="inferred from homology"/>
<sequence length="334" mass="36061">MGPSPETGRLIRAAHLHISGCEFIVSDILRQASQGQVQTMNFTIPAPFTAIHTIFDLAFTTSLDTMLGTIQEAVSAPLVACVTLWIIVQGILVMRGEIDTRGGITRVITVTVVVALVVGQANYHDYVVSVFEETIPNFIQQFSGSGLPLQTIPAQLDTMFALTQAAFQRIASEIGPMNDQDILAFQGAQWVFYGTLWSAFGIYDAVGILTKVLLAIGPLILTGYIFDRTRDIAAKWIGQLITYGLLLLLLNLVATIVILTEATALTLMLGVITLAGTTAAKIIGLYELDMFFLTGDALIVALPAIAGNIGGSYWSGATQSANSLYRRFAQVERR</sequence>
<name>A0A1S7S5N2_9HYPH</name>
<keyword evidence="3 6" id="KW-0812">Transmembrane</keyword>
<dbReference type="AlphaFoldDB" id="A0A1S7S5N2"/>
<organism evidence="7 8">
    <name type="scientific">Agrobacterium deltaense Zutra 3/1</name>
    <dbReference type="NCBI Taxonomy" id="1183427"/>
    <lineage>
        <taxon>Bacteria</taxon>
        <taxon>Pseudomonadati</taxon>
        <taxon>Pseudomonadota</taxon>
        <taxon>Alphaproteobacteria</taxon>
        <taxon>Hyphomicrobiales</taxon>
        <taxon>Rhizobiaceae</taxon>
        <taxon>Rhizobium/Agrobacterium group</taxon>
        <taxon>Agrobacterium</taxon>
    </lineage>
</organism>
<dbReference type="GO" id="GO:0016020">
    <property type="term" value="C:membrane"/>
    <property type="evidence" value="ECO:0007669"/>
    <property type="project" value="UniProtKB-SubCell"/>
</dbReference>
<evidence type="ECO:0000256" key="2">
    <source>
        <dbReference type="ARBA" id="ARBA00007802"/>
    </source>
</evidence>
<keyword evidence="5 6" id="KW-0472">Membrane</keyword>
<evidence type="ECO:0000256" key="5">
    <source>
        <dbReference type="ARBA" id="ARBA00023136"/>
    </source>
</evidence>
<evidence type="ECO:0000256" key="3">
    <source>
        <dbReference type="ARBA" id="ARBA00022692"/>
    </source>
</evidence>
<feature type="transmembrane region" description="Helical" evidence="6">
    <location>
        <begin position="291"/>
        <end position="314"/>
    </location>
</feature>
<evidence type="ECO:0000313" key="8">
    <source>
        <dbReference type="Proteomes" id="UP000191987"/>
    </source>
</evidence>
<dbReference type="Pfam" id="PF04610">
    <property type="entry name" value="TrbL"/>
    <property type="match status" value="1"/>
</dbReference>
<feature type="transmembrane region" description="Helical" evidence="6">
    <location>
        <begin position="73"/>
        <end position="92"/>
    </location>
</feature>
<dbReference type="NCBIfam" id="NF010426">
    <property type="entry name" value="PRK13852.1"/>
    <property type="match status" value="1"/>
</dbReference>
<protein>
    <submittedName>
        <fullName evidence="7">Protein VirB6</fullName>
    </submittedName>
</protein>
<feature type="transmembrane region" description="Helical" evidence="6">
    <location>
        <begin position="265"/>
        <end position="284"/>
    </location>
</feature>
<evidence type="ECO:0000313" key="7">
    <source>
        <dbReference type="EMBL" id="CUX62811.1"/>
    </source>
</evidence>
<feature type="transmembrane region" description="Helical" evidence="6">
    <location>
        <begin position="236"/>
        <end position="259"/>
    </location>
</feature>
<accession>A0A1S7S5N2</accession>
<feature type="transmembrane region" description="Helical" evidence="6">
    <location>
        <begin position="200"/>
        <end position="224"/>
    </location>
</feature>
<evidence type="ECO:0000256" key="4">
    <source>
        <dbReference type="ARBA" id="ARBA00022989"/>
    </source>
</evidence>
<comment type="similarity">
    <text evidence="2">Belongs to the TrbL/VirB6 family.</text>
</comment>
<keyword evidence="4 6" id="KW-1133">Transmembrane helix</keyword>
<comment type="subcellular location">
    <subcellularLocation>
        <location evidence="1">Membrane</location>
        <topology evidence="1">Multi-pass membrane protein</topology>
    </subcellularLocation>
</comment>
<reference evidence="7 8" key="1">
    <citation type="submission" date="2016-01" db="EMBL/GenBank/DDBJ databases">
        <authorList>
            <person name="Oliw E.H."/>
        </authorList>
    </citation>
    <scope>NUCLEOTIDE SEQUENCE [LARGE SCALE GENOMIC DNA]</scope>
    <source>
        <strain evidence="7 8">Zutra 3-1</strain>
    </source>
</reference>
<dbReference type="InterPro" id="IPR007688">
    <property type="entry name" value="Conjugal_tfr_TrbL/VirB6"/>
</dbReference>
<dbReference type="Proteomes" id="UP000191987">
    <property type="component" value="Unassembled WGS sequence"/>
</dbReference>
<evidence type="ECO:0000256" key="6">
    <source>
        <dbReference type="SAM" id="Phobius"/>
    </source>
</evidence>
<dbReference type="EMBL" id="FBWG01000050">
    <property type="protein sequence ID" value="CUX62811.1"/>
    <property type="molecule type" value="Genomic_DNA"/>
</dbReference>
<dbReference type="GO" id="GO:0030255">
    <property type="term" value="P:protein secretion by the type IV secretion system"/>
    <property type="evidence" value="ECO:0007669"/>
    <property type="project" value="InterPro"/>
</dbReference>
<gene>
    <name evidence="7" type="primary">virB</name>
    <name evidence="7" type="ORF">AGR7C_pTi0036</name>
</gene>
<feature type="transmembrane region" description="Helical" evidence="6">
    <location>
        <begin position="104"/>
        <end position="123"/>
    </location>
</feature>
<evidence type="ECO:0000256" key="1">
    <source>
        <dbReference type="ARBA" id="ARBA00004141"/>
    </source>
</evidence>